<dbReference type="GO" id="GO:0006535">
    <property type="term" value="P:cysteine biosynthetic process from serine"/>
    <property type="evidence" value="ECO:0007669"/>
    <property type="project" value="UniProtKB-UniRule"/>
</dbReference>
<feature type="binding site" evidence="7">
    <location>
        <position position="78"/>
    </location>
    <ligand>
        <name>pyridoxal 5'-phosphate</name>
        <dbReference type="ChEBI" id="CHEBI:597326"/>
    </ligand>
</feature>
<evidence type="ECO:0000256" key="7">
    <source>
        <dbReference type="PIRSR" id="PIRSR605856-50"/>
    </source>
</evidence>
<evidence type="ECO:0000256" key="8">
    <source>
        <dbReference type="PIRSR" id="PIRSR605856-51"/>
    </source>
</evidence>
<feature type="modified residue" description="N6-(pyridoxal phosphate)lysine" evidence="8">
    <location>
        <position position="47"/>
    </location>
</feature>
<dbReference type="InterPro" id="IPR005856">
    <property type="entry name" value="Cys_synth"/>
</dbReference>
<feature type="domain" description="Tryptophan synthase beta chain-like PALP" evidence="10">
    <location>
        <begin position="13"/>
        <end position="294"/>
    </location>
</feature>
<dbReference type="AlphaFoldDB" id="A0AA36ME17"/>
<dbReference type="PANTHER" id="PTHR10314">
    <property type="entry name" value="CYSTATHIONINE BETA-SYNTHASE"/>
    <property type="match status" value="1"/>
</dbReference>
<comment type="similarity">
    <text evidence="2 9">Belongs to the cysteine synthase/cystathionine beta-synthase family.</text>
</comment>
<feature type="binding site" evidence="7">
    <location>
        <position position="270"/>
    </location>
    <ligand>
        <name>pyridoxal 5'-phosphate</name>
        <dbReference type="ChEBI" id="CHEBI:597326"/>
    </ligand>
</feature>
<dbReference type="Gene3D" id="3.40.50.1100">
    <property type="match status" value="2"/>
</dbReference>
<reference evidence="11" key="1">
    <citation type="submission" date="2023-07" db="EMBL/GenBank/DDBJ databases">
        <authorList>
            <consortium name="CYATHOMIX"/>
        </authorList>
    </citation>
    <scope>NUCLEOTIDE SEQUENCE</scope>
    <source>
        <strain evidence="11">N/A</strain>
    </source>
</reference>
<evidence type="ECO:0000256" key="5">
    <source>
        <dbReference type="ARBA" id="ARBA00022898"/>
    </source>
</evidence>
<dbReference type="Proteomes" id="UP001176961">
    <property type="component" value="Unassembled WGS sequence"/>
</dbReference>
<keyword evidence="3 9" id="KW-0028">Amino-acid biosynthesis</keyword>
<dbReference type="FunFam" id="3.40.50.1100:FF:000006">
    <property type="entry name" value="Cysteine synthase"/>
    <property type="match status" value="1"/>
</dbReference>
<dbReference type="NCBIfam" id="TIGR01139">
    <property type="entry name" value="cysK"/>
    <property type="match status" value="1"/>
</dbReference>
<dbReference type="FunFam" id="3.40.50.1100:FF:000130">
    <property type="entry name" value="Cysteine synthase"/>
    <property type="match status" value="1"/>
</dbReference>
<sequence>MSRDTMATSGGDVIGNTPLLKLNHITKGLDATIAVKLEYMNPAGSVKDRIAFSMIEAAEREGKITPGKTILIEPTSGNMGIALAYCANWKGYKVILTMPSSMSVERRALLKAYGAEVILTDPAQAVKGAIERAKQLASIIPNSYILNQFSNPANPAAHYRTTGPEIWKQTNGKVDIVCFGVGSAGTFTGVGRYLKEQNPNIECYPVEPVESSAITGLPHSPHKIQGMGIGMVPEVLDRTLFTEAIRVHSDDAIAMAKRLAKEEAILGGISSGANVCAAIQLAKRPENKGKLIVTAINSFGERYLSTALYSDIREEAAAMDQMTLDESIAAAKAYLAK</sequence>
<evidence type="ECO:0000313" key="11">
    <source>
        <dbReference type="EMBL" id="CAJ0606022.1"/>
    </source>
</evidence>
<evidence type="ECO:0000259" key="10">
    <source>
        <dbReference type="Pfam" id="PF00291"/>
    </source>
</evidence>
<dbReference type="InterPro" id="IPR036052">
    <property type="entry name" value="TrpB-like_PALP_sf"/>
</dbReference>
<dbReference type="InterPro" id="IPR005859">
    <property type="entry name" value="CysK"/>
</dbReference>
<dbReference type="InterPro" id="IPR001926">
    <property type="entry name" value="TrpB-like_PALP"/>
</dbReference>
<dbReference type="CDD" id="cd01561">
    <property type="entry name" value="CBS_like"/>
    <property type="match status" value="1"/>
</dbReference>
<keyword evidence="4 9" id="KW-0808">Transferase</keyword>
<keyword evidence="5 7" id="KW-0663">Pyridoxal phosphate</keyword>
<comment type="caution">
    <text evidence="11">The sequence shown here is derived from an EMBL/GenBank/DDBJ whole genome shotgun (WGS) entry which is preliminary data.</text>
</comment>
<name>A0AA36ME17_CYLNA</name>
<evidence type="ECO:0000256" key="1">
    <source>
        <dbReference type="ARBA" id="ARBA00001933"/>
    </source>
</evidence>
<accession>A0AA36ME17</accession>
<dbReference type="SUPFAM" id="SSF53686">
    <property type="entry name" value="Tryptophan synthase beta subunit-like PLP-dependent enzymes"/>
    <property type="match status" value="1"/>
</dbReference>
<dbReference type="EMBL" id="CATQJL010000316">
    <property type="protein sequence ID" value="CAJ0606022.1"/>
    <property type="molecule type" value="Genomic_DNA"/>
</dbReference>
<dbReference type="NCBIfam" id="TIGR01136">
    <property type="entry name" value="cysKM"/>
    <property type="match status" value="1"/>
</dbReference>
<dbReference type="Pfam" id="PF00291">
    <property type="entry name" value="PALP"/>
    <property type="match status" value="1"/>
</dbReference>
<dbReference type="InterPro" id="IPR001216">
    <property type="entry name" value="P-phosphate_BS"/>
</dbReference>
<comment type="catalytic activity">
    <reaction evidence="9">
        <text>O-acetyl-L-serine + hydrogen sulfide = L-cysteine + acetate</text>
        <dbReference type="Rhea" id="RHEA:14829"/>
        <dbReference type="ChEBI" id="CHEBI:29919"/>
        <dbReference type="ChEBI" id="CHEBI:30089"/>
        <dbReference type="ChEBI" id="CHEBI:35235"/>
        <dbReference type="ChEBI" id="CHEBI:58340"/>
        <dbReference type="EC" id="2.5.1.47"/>
    </reaction>
</comment>
<dbReference type="GO" id="GO:0004124">
    <property type="term" value="F:cysteine synthase activity"/>
    <property type="evidence" value="ECO:0007669"/>
    <property type="project" value="UniProtKB-UniRule"/>
</dbReference>
<evidence type="ECO:0000256" key="2">
    <source>
        <dbReference type="ARBA" id="ARBA00007103"/>
    </source>
</evidence>
<feature type="binding site" evidence="7">
    <location>
        <begin position="182"/>
        <end position="186"/>
    </location>
    <ligand>
        <name>pyridoxal 5'-phosphate</name>
        <dbReference type="ChEBI" id="CHEBI:597326"/>
    </ligand>
</feature>
<organism evidence="11 12">
    <name type="scientific">Cylicocyclus nassatus</name>
    <name type="common">Nematode worm</name>
    <dbReference type="NCBI Taxonomy" id="53992"/>
    <lineage>
        <taxon>Eukaryota</taxon>
        <taxon>Metazoa</taxon>
        <taxon>Ecdysozoa</taxon>
        <taxon>Nematoda</taxon>
        <taxon>Chromadorea</taxon>
        <taxon>Rhabditida</taxon>
        <taxon>Rhabditina</taxon>
        <taxon>Rhabditomorpha</taxon>
        <taxon>Strongyloidea</taxon>
        <taxon>Strongylidae</taxon>
        <taxon>Cylicocyclus</taxon>
    </lineage>
</organism>
<evidence type="ECO:0000256" key="9">
    <source>
        <dbReference type="RuleBase" id="RU003985"/>
    </source>
</evidence>
<keyword evidence="12" id="KW-1185">Reference proteome</keyword>
<protein>
    <recommendedName>
        <fullName evidence="9">Cysteine synthase</fullName>
        <ecNumber evidence="9">2.5.1.47</ecNumber>
    </recommendedName>
</protein>
<evidence type="ECO:0000256" key="6">
    <source>
        <dbReference type="ARBA" id="ARBA00023192"/>
    </source>
</evidence>
<evidence type="ECO:0000313" key="12">
    <source>
        <dbReference type="Proteomes" id="UP001176961"/>
    </source>
</evidence>
<dbReference type="PROSITE" id="PS00901">
    <property type="entry name" value="CYS_SYNTHASE"/>
    <property type="match status" value="1"/>
</dbReference>
<evidence type="ECO:0000256" key="3">
    <source>
        <dbReference type="ARBA" id="ARBA00022605"/>
    </source>
</evidence>
<gene>
    <name evidence="11" type="ORF">CYNAS_LOCUS18005</name>
</gene>
<proteinExistence type="inferred from homology"/>
<comment type="cofactor">
    <cofactor evidence="1 7 9">
        <name>pyridoxal 5'-phosphate</name>
        <dbReference type="ChEBI" id="CHEBI:597326"/>
    </cofactor>
</comment>
<evidence type="ECO:0000256" key="4">
    <source>
        <dbReference type="ARBA" id="ARBA00022679"/>
    </source>
</evidence>
<dbReference type="EC" id="2.5.1.47" evidence="9"/>
<keyword evidence="6 9" id="KW-0198">Cysteine biosynthesis</keyword>
<dbReference type="InterPro" id="IPR050214">
    <property type="entry name" value="Cys_Synth/Cystath_Beta-Synth"/>
</dbReference>